<dbReference type="InterPro" id="IPR032710">
    <property type="entry name" value="NTF2-like_dom_sf"/>
</dbReference>
<organism evidence="2 3">
    <name type="scientific">Solibacillus merdavium</name>
    <dbReference type="NCBI Taxonomy" id="2762218"/>
    <lineage>
        <taxon>Bacteria</taxon>
        <taxon>Bacillati</taxon>
        <taxon>Bacillota</taxon>
        <taxon>Bacilli</taxon>
        <taxon>Bacillales</taxon>
        <taxon>Caryophanaceae</taxon>
        <taxon>Solibacillus</taxon>
    </lineage>
</organism>
<comment type="caution">
    <text evidence="2">The sequence shown here is derived from an EMBL/GenBank/DDBJ whole genome shotgun (WGS) entry which is preliminary data.</text>
</comment>
<dbReference type="Gene3D" id="3.10.450.50">
    <property type="match status" value="1"/>
</dbReference>
<evidence type="ECO:0000259" key="1">
    <source>
        <dbReference type="Pfam" id="PF14534"/>
    </source>
</evidence>
<sequence length="119" mass="13865">MECKSSLKEQLFALEQKLLKPEIRTSKDELTNLLAETFFEFGSSGQVLYKDANIGEMTLSLVRMKISDFEIHSLSEEIILTTYRIYNEVNNQHSLRSSIWKLIDGHWKMHFHQGTKVIS</sequence>
<evidence type="ECO:0000313" key="2">
    <source>
        <dbReference type="EMBL" id="MBD8033348.1"/>
    </source>
</evidence>
<name>A0ABR8XN28_9BACL</name>
<proteinExistence type="predicted"/>
<dbReference type="Pfam" id="PF14534">
    <property type="entry name" value="DUF4440"/>
    <property type="match status" value="1"/>
</dbReference>
<dbReference type="Proteomes" id="UP000600565">
    <property type="component" value="Unassembled WGS sequence"/>
</dbReference>
<reference evidence="2 3" key="1">
    <citation type="submission" date="2020-08" db="EMBL/GenBank/DDBJ databases">
        <title>A Genomic Blueprint of the Chicken Gut Microbiome.</title>
        <authorList>
            <person name="Gilroy R."/>
            <person name="Ravi A."/>
            <person name="Getino M."/>
            <person name="Pursley I."/>
            <person name="Horton D.L."/>
            <person name="Alikhan N.-F."/>
            <person name="Baker D."/>
            <person name="Gharbi K."/>
            <person name="Hall N."/>
            <person name="Watson M."/>
            <person name="Adriaenssens E.M."/>
            <person name="Foster-Nyarko E."/>
            <person name="Jarju S."/>
            <person name="Secka A."/>
            <person name="Antonio M."/>
            <person name="Oren A."/>
            <person name="Chaudhuri R."/>
            <person name="La Ragione R.M."/>
            <person name="Hildebrand F."/>
            <person name="Pallen M.J."/>
        </authorList>
    </citation>
    <scope>NUCLEOTIDE SEQUENCE [LARGE SCALE GENOMIC DNA]</scope>
    <source>
        <strain evidence="2 3">Sa1YVA6</strain>
    </source>
</reference>
<evidence type="ECO:0000313" key="3">
    <source>
        <dbReference type="Proteomes" id="UP000600565"/>
    </source>
</evidence>
<protein>
    <submittedName>
        <fullName evidence="2">DUF4440 domain-containing protein</fullName>
    </submittedName>
</protein>
<dbReference type="EMBL" id="JACSPW010000008">
    <property type="protein sequence ID" value="MBD8033348.1"/>
    <property type="molecule type" value="Genomic_DNA"/>
</dbReference>
<accession>A0ABR8XN28</accession>
<keyword evidence="3" id="KW-1185">Reference proteome</keyword>
<gene>
    <name evidence="2" type="ORF">H9632_09730</name>
</gene>
<dbReference type="InterPro" id="IPR027843">
    <property type="entry name" value="DUF4440"/>
</dbReference>
<dbReference type="SUPFAM" id="SSF54427">
    <property type="entry name" value="NTF2-like"/>
    <property type="match status" value="1"/>
</dbReference>
<dbReference type="RefSeq" id="WP_191703912.1">
    <property type="nucleotide sequence ID" value="NZ_JACSPW010000008.1"/>
</dbReference>
<feature type="domain" description="DUF4440" evidence="1">
    <location>
        <begin position="13"/>
        <end position="109"/>
    </location>
</feature>